<dbReference type="PANTHER" id="PTHR30590">
    <property type="entry name" value="INNER MEMBRANE PROTEIN"/>
    <property type="match status" value="1"/>
</dbReference>
<dbReference type="InterPro" id="IPR052529">
    <property type="entry name" value="Bact_Transport_Assoc"/>
</dbReference>
<dbReference type="EMBL" id="VWOJ01000001">
    <property type="protein sequence ID" value="KAA5804650.1"/>
    <property type="molecule type" value="Genomic_DNA"/>
</dbReference>
<dbReference type="InterPro" id="IPR007349">
    <property type="entry name" value="DUF418"/>
</dbReference>
<feature type="transmembrane region" description="Helical" evidence="1">
    <location>
        <begin position="71"/>
        <end position="90"/>
    </location>
</feature>
<organism evidence="3 4">
    <name type="scientific">Alkalicaulis satelles</name>
    <dbReference type="NCBI Taxonomy" id="2609175"/>
    <lineage>
        <taxon>Bacteria</taxon>
        <taxon>Pseudomonadati</taxon>
        <taxon>Pseudomonadota</taxon>
        <taxon>Alphaproteobacteria</taxon>
        <taxon>Maricaulales</taxon>
        <taxon>Maricaulaceae</taxon>
        <taxon>Alkalicaulis</taxon>
    </lineage>
</organism>
<comment type="caution">
    <text evidence="3">The sequence shown here is derived from an EMBL/GenBank/DDBJ whole genome shotgun (WGS) entry which is preliminary data.</text>
</comment>
<feature type="transmembrane region" description="Helical" evidence="1">
    <location>
        <begin position="357"/>
        <end position="378"/>
    </location>
</feature>
<gene>
    <name evidence="3" type="ORF">F1654_01185</name>
</gene>
<keyword evidence="1" id="KW-0812">Transmembrane</keyword>
<feature type="transmembrane region" description="Helical" evidence="1">
    <location>
        <begin position="209"/>
        <end position="233"/>
    </location>
</feature>
<feature type="domain" description="DUF418" evidence="2">
    <location>
        <begin position="232"/>
        <end position="394"/>
    </location>
</feature>
<feature type="transmembrane region" description="Helical" evidence="1">
    <location>
        <begin position="20"/>
        <end position="43"/>
    </location>
</feature>
<protein>
    <submittedName>
        <fullName evidence="3">DUF418 domain-containing protein</fullName>
    </submittedName>
</protein>
<evidence type="ECO:0000259" key="2">
    <source>
        <dbReference type="Pfam" id="PF04235"/>
    </source>
</evidence>
<feature type="transmembrane region" description="Helical" evidence="1">
    <location>
        <begin position="147"/>
        <end position="168"/>
    </location>
</feature>
<feature type="transmembrane region" description="Helical" evidence="1">
    <location>
        <begin position="286"/>
        <end position="305"/>
    </location>
</feature>
<name>A0A5M6ZJY7_9PROT</name>
<dbReference type="Proteomes" id="UP000325122">
    <property type="component" value="Unassembled WGS sequence"/>
</dbReference>
<evidence type="ECO:0000313" key="3">
    <source>
        <dbReference type="EMBL" id="KAA5804650.1"/>
    </source>
</evidence>
<reference evidence="3 4" key="1">
    <citation type="submission" date="2019-09" db="EMBL/GenBank/DDBJ databases">
        <authorList>
            <person name="Kevbrin V."/>
            <person name="Grouzdev D.S."/>
        </authorList>
    </citation>
    <scope>NUCLEOTIDE SEQUENCE [LARGE SCALE GENOMIC DNA]</scope>
    <source>
        <strain evidence="3 4">G-192</strain>
    </source>
</reference>
<dbReference type="Pfam" id="PF04235">
    <property type="entry name" value="DUF418"/>
    <property type="match status" value="1"/>
</dbReference>
<feature type="transmembrane region" description="Helical" evidence="1">
    <location>
        <begin position="102"/>
        <end position="135"/>
    </location>
</feature>
<sequence length="405" mass="44441">MSITAAPVAAKDRFESLDVLRGIAVLGILMVNVQAFAMVFTAYQNPPSHMDFTGANQTAWFFQHVFFEMKFITLFSAMFGAGIVLMVGDGPDSSTKVHYRRMLWLLAFGLVHAYALWFGDILFTYALAGMIVVLFRRMSVGKLVFWGLFWTALTGLLMLAMFGSFALLPEGMGAEDVNMALGAEALASQVAAYQAGWLDSRGYNALGAIIGQLGALAFAGRIIGVMFIGMALFKSGFLLAKWSAGRYFIYALIGLGLGLPLVWWGAEHALATGFALGGMWVHTTTNYVGSLLMAFGYAALVMLACKAPWMAIIRAPFRAAGRMAFTNYLTQSIVMVFIFVGPPGLGLYGTMERVEQVQLVIAVWIAQLIVSVLWLQVFRYGPFEWLWRALTYGKLHPILKERAAA</sequence>
<dbReference type="AlphaFoldDB" id="A0A5M6ZJY7"/>
<keyword evidence="1" id="KW-1133">Transmembrane helix</keyword>
<proteinExistence type="predicted"/>
<evidence type="ECO:0000256" key="1">
    <source>
        <dbReference type="SAM" id="Phobius"/>
    </source>
</evidence>
<feature type="transmembrane region" description="Helical" evidence="1">
    <location>
        <begin position="245"/>
        <end position="266"/>
    </location>
</feature>
<accession>A0A5M6ZJY7</accession>
<dbReference type="PANTHER" id="PTHR30590:SF2">
    <property type="entry name" value="INNER MEMBRANE PROTEIN"/>
    <property type="match status" value="1"/>
</dbReference>
<evidence type="ECO:0000313" key="4">
    <source>
        <dbReference type="Proteomes" id="UP000325122"/>
    </source>
</evidence>
<keyword evidence="1" id="KW-0472">Membrane</keyword>
<keyword evidence="4" id="KW-1185">Reference proteome</keyword>
<dbReference type="RefSeq" id="WP_150021681.1">
    <property type="nucleotide sequence ID" value="NZ_VWOJ01000001.1"/>
</dbReference>
<feature type="transmembrane region" description="Helical" evidence="1">
    <location>
        <begin position="325"/>
        <end position="345"/>
    </location>
</feature>